<dbReference type="Proteomes" id="UP000252023">
    <property type="component" value="Chromosome"/>
</dbReference>
<dbReference type="RefSeq" id="WP_114076380.1">
    <property type="nucleotide sequence ID" value="NZ_CP030918.1"/>
</dbReference>
<gene>
    <name evidence="1" type="ORF">DRW48_10485</name>
</gene>
<dbReference type="EMBL" id="CP030918">
    <property type="protein sequence ID" value="AXC50061.1"/>
    <property type="molecule type" value="Genomic_DNA"/>
</dbReference>
<evidence type="ECO:0000313" key="2">
    <source>
        <dbReference type="Proteomes" id="UP000252023"/>
    </source>
</evidence>
<reference evidence="2" key="1">
    <citation type="submission" date="2018-07" db="EMBL/GenBank/DDBJ databases">
        <title>Genome sequencing of Paracoccus sp. SC2-6.</title>
        <authorList>
            <person name="Heo J."/>
            <person name="Kim S.-J."/>
            <person name="Kwon S.-W."/>
        </authorList>
    </citation>
    <scope>NUCLEOTIDE SEQUENCE [LARGE SCALE GENOMIC DNA]</scope>
    <source>
        <strain evidence="2">SC2-6</strain>
    </source>
</reference>
<keyword evidence="2" id="KW-1185">Reference proteome</keyword>
<organism evidence="1 2">
    <name type="scientific">Paracoccus suum</name>
    <dbReference type="NCBI Taxonomy" id="2259340"/>
    <lineage>
        <taxon>Bacteria</taxon>
        <taxon>Pseudomonadati</taxon>
        <taxon>Pseudomonadota</taxon>
        <taxon>Alphaproteobacteria</taxon>
        <taxon>Rhodobacterales</taxon>
        <taxon>Paracoccaceae</taxon>
        <taxon>Paracoccus</taxon>
    </lineage>
</organism>
<protein>
    <submittedName>
        <fullName evidence="1">Uncharacterized protein</fullName>
    </submittedName>
</protein>
<accession>A0A344PL06</accession>
<proteinExistence type="predicted"/>
<sequence>MATWTSFTSRAMGYEGDPVIVNVDLIETVAPHELGACIYMSSGKLVAVNESAADAFIKIAQASGIPPVEGARA</sequence>
<dbReference type="AlphaFoldDB" id="A0A344PL06"/>
<dbReference type="KEGG" id="pars:DRW48_10485"/>
<name>A0A344PL06_9RHOB</name>
<evidence type="ECO:0000313" key="1">
    <source>
        <dbReference type="EMBL" id="AXC50061.1"/>
    </source>
</evidence>